<keyword evidence="2" id="KW-1185">Reference proteome</keyword>
<dbReference type="Proteomes" id="UP001164929">
    <property type="component" value="Chromosome 1"/>
</dbReference>
<sequence length="26" mass="3007">MKMSPDLKKLRRELESVNCRGATLMV</sequence>
<organism evidence="1 2">
    <name type="scientific">Populus alba x Populus x berolinensis</name>
    <dbReference type="NCBI Taxonomy" id="444605"/>
    <lineage>
        <taxon>Eukaryota</taxon>
        <taxon>Viridiplantae</taxon>
        <taxon>Streptophyta</taxon>
        <taxon>Embryophyta</taxon>
        <taxon>Tracheophyta</taxon>
        <taxon>Spermatophyta</taxon>
        <taxon>Magnoliopsida</taxon>
        <taxon>eudicotyledons</taxon>
        <taxon>Gunneridae</taxon>
        <taxon>Pentapetalae</taxon>
        <taxon>rosids</taxon>
        <taxon>fabids</taxon>
        <taxon>Malpighiales</taxon>
        <taxon>Salicaceae</taxon>
        <taxon>Saliceae</taxon>
        <taxon>Populus</taxon>
    </lineage>
</organism>
<gene>
    <name evidence="1" type="ORF">NC653_003808</name>
</gene>
<proteinExistence type="predicted"/>
<protein>
    <submittedName>
        <fullName evidence="1">Uncharacterized protein</fullName>
    </submittedName>
</protein>
<evidence type="ECO:0000313" key="2">
    <source>
        <dbReference type="Proteomes" id="UP001164929"/>
    </source>
</evidence>
<reference evidence="1 2" key="1">
    <citation type="journal article" date="2023" name="Mol. Ecol. Resour.">
        <title>Chromosome-level genome assembly of a triploid poplar Populus alba 'Berolinensis'.</title>
        <authorList>
            <person name="Chen S."/>
            <person name="Yu Y."/>
            <person name="Wang X."/>
            <person name="Wang S."/>
            <person name="Zhang T."/>
            <person name="Zhou Y."/>
            <person name="He R."/>
            <person name="Meng N."/>
            <person name="Wang Y."/>
            <person name="Liu W."/>
            <person name="Liu Z."/>
            <person name="Liu J."/>
            <person name="Guo Q."/>
            <person name="Huang H."/>
            <person name="Sederoff R.R."/>
            <person name="Wang G."/>
            <person name="Qu G."/>
            <person name="Chen S."/>
        </authorList>
    </citation>
    <scope>NUCLEOTIDE SEQUENCE [LARGE SCALE GENOMIC DNA]</scope>
    <source>
        <strain evidence="1">SC-2020</strain>
    </source>
</reference>
<comment type="caution">
    <text evidence="1">The sequence shown here is derived from an EMBL/GenBank/DDBJ whole genome shotgun (WGS) entry which is preliminary data.</text>
</comment>
<accession>A0AAD6RSF4</accession>
<evidence type="ECO:0000313" key="1">
    <source>
        <dbReference type="EMBL" id="KAJ7014310.1"/>
    </source>
</evidence>
<dbReference type="EMBL" id="JAQIZT010000001">
    <property type="protein sequence ID" value="KAJ7014310.1"/>
    <property type="molecule type" value="Genomic_DNA"/>
</dbReference>
<dbReference type="AlphaFoldDB" id="A0AAD6RSF4"/>
<name>A0AAD6RSF4_9ROSI</name>